<dbReference type="Pfam" id="PF00550">
    <property type="entry name" value="PP-binding"/>
    <property type="match status" value="1"/>
</dbReference>
<evidence type="ECO:0000256" key="1">
    <source>
        <dbReference type="ARBA" id="ARBA00022450"/>
    </source>
</evidence>
<proteinExistence type="predicted"/>
<feature type="domain" description="Carrier" evidence="3">
    <location>
        <begin position="13"/>
        <end position="92"/>
    </location>
</feature>
<comment type="caution">
    <text evidence="4">The sequence shown here is derived from an EMBL/GenBank/DDBJ whole genome shotgun (WGS) entry which is preliminary data.</text>
</comment>
<dbReference type="Proteomes" id="UP000248924">
    <property type="component" value="Unassembled WGS sequence"/>
</dbReference>
<accession>A0A2W2FE41</accession>
<dbReference type="Gene3D" id="1.10.1200.10">
    <property type="entry name" value="ACP-like"/>
    <property type="match status" value="1"/>
</dbReference>
<keyword evidence="1" id="KW-0596">Phosphopantetheine</keyword>
<dbReference type="PROSITE" id="PS50075">
    <property type="entry name" value="CARRIER"/>
    <property type="match status" value="1"/>
</dbReference>
<dbReference type="SUPFAM" id="SSF47336">
    <property type="entry name" value="ACP-like"/>
    <property type="match status" value="1"/>
</dbReference>
<gene>
    <name evidence="4" type="ORF">C1I95_10650</name>
</gene>
<dbReference type="AlphaFoldDB" id="A0A2W2FE41"/>
<name>A0A2W2FE41_9ACTN</name>
<protein>
    <submittedName>
        <fullName evidence="4">Phosphopantetheine-binding protein</fullName>
    </submittedName>
</protein>
<dbReference type="OrthoDB" id="4245656at2"/>
<keyword evidence="5" id="KW-1185">Reference proteome</keyword>
<sequence>MSEQTPTVVGPKQSDEQIRAQVQAIVLDLAPNPDGLRDAETALVQDLGFHSLALMELAFALEDEFDLEPIDEKTARSITTLGAVQEHVLRRIAEREAGG</sequence>
<reference evidence="4 5" key="1">
    <citation type="submission" date="2018-01" db="EMBL/GenBank/DDBJ databases">
        <title>Draft genome sequence of Jishengella sp. NA12.</title>
        <authorList>
            <person name="Sahin N."/>
            <person name="Ay H."/>
            <person name="Saygin H."/>
        </authorList>
    </citation>
    <scope>NUCLEOTIDE SEQUENCE [LARGE SCALE GENOMIC DNA]</scope>
    <source>
        <strain evidence="4 5">NA12</strain>
    </source>
</reference>
<evidence type="ECO:0000313" key="4">
    <source>
        <dbReference type="EMBL" id="PZG19907.1"/>
    </source>
</evidence>
<dbReference type="EMBL" id="POTY01000049">
    <property type="protein sequence ID" value="PZG19907.1"/>
    <property type="molecule type" value="Genomic_DNA"/>
</dbReference>
<dbReference type="InterPro" id="IPR009081">
    <property type="entry name" value="PP-bd_ACP"/>
</dbReference>
<evidence type="ECO:0000313" key="5">
    <source>
        <dbReference type="Proteomes" id="UP000248924"/>
    </source>
</evidence>
<dbReference type="RefSeq" id="WP_111213641.1">
    <property type="nucleotide sequence ID" value="NZ_POTY01000049.1"/>
</dbReference>
<evidence type="ECO:0000259" key="3">
    <source>
        <dbReference type="PROSITE" id="PS50075"/>
    </source>
</evidence>
<dbReference type="InterPro" id="IPR036736">
    <property type="entry name" value="ACP-like_sf"/>
</dbReference>
<organism evidence="4 5">
    <name type="scientific">Micromonospora craterilacus</name>
    <dbReference type="NCBI Taxonomy" id="1655439"/>
    <lineage>
        <taxon>Bacteria</taxon>
        <taxon>Bacillati</taxon>
        <taxon>Actinomycetota</taxon>
        <taxon>Actinomycetes</taxon>
        <taxon>Micromonosporales</taxon>
        <taxon>Micromonosporaceae</taxon>
        <taxon>Micromonospora</taxon>
    </lineage>
</organism>
<keyword evidence="2" id="KW-0597">Phosphoprotein</keyword>
<dbReference type="PROSITE" id="PS00012">
    <property type="entry name" value="PHOSPHOPANTETHEINE"/>
    <property type="match status" value="1"/>
</dbReference>
<evidence type="ECO:0000256" key="2">
    <source>
        <dbReference type="ARBA" id="ARBA00022553"/>
    </source>
</evidence>
<dbReference type="InterPro" id="IPR006162">
    <property type="entry name" value="Ppantetheine_attach_site"/>
</dbReference>